<reference evidence="1" key="1">
    <citation type="submission" date="2023-04" db="EMBL/GenBank/DDBJ databases">
        <title>Candida boidinii NBRC 1967.</title>
        <authorList>
            <person name="Ichikawa N."/>
            <person name="Sato H."/>
            <person name="Tonouchi N."/>
        </authorList>
    </citation>
    <scope>NUCLEOTIDE SEQUENCE</scope>
    <source>
        <strain evidence="1">NBRC 1967</strain>
    </source>
</reference>
<comment type="caution">
    <text evidence="1">The sequence shown here is derived from an EMBL/GenBank/DDBJ whole genome shotgun (WGS) entry which is preliminary data.</text>
</comment>
<accession>A0ACB5TR16</accession>
<sequence>MSRRNRADPEESEQLSKRARTAELTEETSNMGSPSNYTSGSSTPILPNSMIGNSQAKLTNAFVRAMIGIDNKYSVITKTTIKSVYDAEKESLITIKWKSMLPLISEKFSTIFGLDLQALPSKKKQKEDQNKNSSIHDTHGKDKKNTSGGGSSENDYILVSNLPQYLKDRKKTMEWVFQDLF</sequence>
<dbReference type="Proteomes" id="UP001165101">
    <property type="component" value="Unassembled WGS sequence"/>
</dbReference>
<name>A0ACB5TR16_CANBO</name>
<organism evidence="1 2">
    <name type="scientific">Candida boidinii</name>
    <name type="common">Yeast</name>
    <dbReference type="NCBI Taxonomy" id="5477"/>
    <lineage>
        <taxon>Eukaryota</taxon>
        <taxon>Fungi</taxon>
        <taxon>Dikarya</taxon>
        <taxon>Ascomycota</taxon>
        <taxon>Saccharomycotina</taxon>
        <taxon>Pichiomycetes</taxon>
        <taxon>Pichiales</taxon>
        <taxon>Pichiaceae</taxon>
        <taxon>Ogataea</taxon>
        <taxon>Ogataea/Candida clade</taxon>
    </lineage>
</organism>
<proteinExistence type="predicted"/>
<protein>
    <submittedName>
        <fullName evidence="1">Unnamed protein product</fullName>
    </submittedName>
</protein>
<gene>
    <name evidence="1" type="ORF">Cboi01_000318800</name>
</gene>
<keyword evidence="2" id="KW-1185">Reference proteome</keyword>
<evidence type="ECO:0000313" key="2">
    <source>
        <dbReference type="Proteomes" id="UP001165101"/>
    </source>
</evidence>
<dbReference type="EMBL" id="BSXV01001673">
    <property type="protein sequence ID" value="GME93576.1"/>
    <property type="molecule type" value="Genomic_DNA"/>
</dbReference>
<evidence type="ECO:0000313" key="1">
    <source>
        <dbReference type="EMBL" id="GME93576.1"/>
    </source>
</evidence>